<sequence>MLPTVTVSVGNEFQGHTTPGAEEDLSEVQSRAFTIDIKIRLGSCSHPHKVADPVQLQLFQLSVNAEGACSFQHFYVRKPVLPSQLEYVSETAEVEVVKIPQLFLLDIPDLCFMQQRWQDESFVHLEFGAKVETVSIPDHVLRASKDLAGFGDLMGDLIVNFGGAEMLLPRLVKVSTDFS</sequence>
<protein>
    <submittedName>
        <fullName evidence="2 4">Uncharacterized protein</fullName>
    </submittedName>
</protein>
<gene>
    <name evidence="2" type="ORF">SSLN_LOCUS5012</name>
</gene>
<evidence type="ECO:0000256" key="1">
    <source>
        <dbReference type="SAM" id="MobiDB-lite"/>
    </source>
</evidence>
<evidence type="ECO:0000313" key="2">
    <source>
        <dbReference type="EMBL" id="VDL91397.1"/>
    </source>
</evidence>
<organism evidence="4">
    <name type="scientific">Schistocephalus solidus</name>
    <name type="common">Tapeworm</name>
    <dbReference type="NCBI Taxonomy" id="70667"/>
    <lineage>
        <taxon>Eukaryota</taxon>
        <taxon>Metazoa</taxon>
        <taxon>Spiralia</taxon>
        <taxon>Lophotrochozoa</taxon>
        <taxon>Platyhelminthes</taxon>
        <taxon>Cestoda</taxon>
        <taxon>Eucestoda</taxon>
        <taxon>Diphyllobothriidea</taxon>
        <taxon>Diphyllobothriidae</taxon>
        <taxon>Schistocephalus</taxon>
    </lineage>
</organism>
<keyword evidence="3" id="KW-1185">Reference proteome</keyword>
<feature type="region of interest" description="Disordered" evidence="1">
    <location>
        <begin position="1"/>
        <end position="21"/>
    </location>
</feature>
<proteinExistence type="predicted"/>
<dbReference type="EMBL" id="UYSU01033085">
    <property type="protein sequence ID" value="VDL91397.1"/>
    <property type="molecule type" value="Genomic_DNA"/>
</dbReference>
<dbReference type="AlphaFoldDB" id="A0A183SLB4"/>
<reference evidence="4" key="1">
    <citation type="submission" date="2016-06" db="UniProtKB">
        <authorList>
            <consortium name="WormBaseParasite"/>
        </authorList>
    </citation>
    <scope>IDENTIFICATION</scope>
</reference>
<reference evidence="2 3" key="2">
    <citation type="submission" date="2018-11" db="EMBL/GenBank/DDBJ databases">
        <authorList>
            <consortium name="Pathogen Informatics"/>
        </authorList>
    </citation>
    <scope>NUCLEOTIDE SEQUENCE [LARGE SCALE GENOMIC DNA]</scope>
    <source>
        <strain evidence="2 3">NST_G2</strain>
    </source>
</reference>
<dbReference type="Proteomes" id="UP000275846">
    <property type="component" value="Unassembled WGS sequence"/>
</dbReference>
<name>A0A183SLB4_SCHSO</name>
<feature type="compositionally biased region" description="Polar residues" evidence="1">
    <location>
        <begin position="1"/>
        <end position="17"/>
    </location>
</feature>
<accession>A0A183SLB4</accession>
<evidence type="ECO:0000313" key="3">
    <source>
        <dbReference type="Proteomes" id="UP000275846"/>
    </source>
</evidence>
<dbReference type="WBParaSite" id="SSLN_0000517501-mRNA-1">
    <property type="protein sequence ID" value="SSLN_0000517501-mRNA-1"/>
    <property type="gene ID" value="SSLN_0000517501"/>
</dbReference>
<evidence type="ECO:0000313" key="4">
    <source>
        <dbReference type="WBParaSite" id="SSLN_0000517501-mRNA-1"/>
    </source>
</evidence>